<evidence type="ECO:0000256" key="4">
    <source>
        <dbReference type="ARBA" id="ARBA00022801"/>
    </source>
</evidence>
<gene>
    <name evidence="8" type="ORF">P43SY_012114</name>
</gene>
<evidence type="ECO:0000256" key="1">
    <source>
        <dbReference type="ARBA" id="ARBA00004613"/>
    </source>
</evidence>
<dbReference type="InterPro" id="IPR056304">
    <property type="entry name" value="Lip-like_C"/>
</dbReference>
<dbReference type="PANTHER" id="PTHR34043">
    <property type="entry name" value="ALPHA/BETA-HYDROLASES SUPERFAMILY PROTEIN"/>
    <property type="match status" value="1"/>
</dbReference>
<organism evidence="8 9">
    <name type="scientific">Pythium insidiosum</name>
    <name type="common">Pythiosis disease agent</name>
    <dbReference type="NCBI Taxonomy" id="114742"/>
    <lineage>
        <taxon>Eukaryota</taxon>
        <taxon>Sar</taxon>
        <taxon>Stramenopiles</taxon>
        <taxon>Oomycota</taxon>
        <taxon>Peronosporomycetes</taxon>
        <taxon>Pythiales</taxon>
        <taxon>Pythiaceae</taxon>
        <taxon>Pythium</taxon>
    </lineage>
</organism>
<evidence type="ECO:0000259" key="7">
    <source>
        <dbReference type="Pfam" id="PF24708"/>
    </source>
</evidence>
<comment type="subcellular location">
    <subcellularLocation>
        <location evidence="1">Secreted</location>
    </subcellularLocation>
</comment>
<feature type="transmembrane region" description="Helical" evidence="6">
    <location>
        <begin position="263"/>
        <end position="282"/>
    </location>
</feature>
<keyword evidence="6" id="KW-1133">Transmembrane helix</keyword>
<dbReference type="GO" id="GO:0005576">
    <property type="term" value="C:extracellular region"/>
    <property type="evidence" value="ECO:0007669"/>
    <property type="project" value="UniProtKB-SubCell"/>
</dbReference>
<protein>
    <recommendedName>
        <fullName evidence="7">Lipase-like C-terminal domain-containing protein</fullName>
    </recommendedName>
</protein>
<dbReference type="AlphaFoldDB" id="A0AAD5Q2N6"/>
<dbReference type="Proteomes" id="UP001209570">
    <property type="component" value="Unassembled WGS sequence"/>
</dbReference>
<evidence type="ECO:0000313" key="8">
    <source>
        <dbReference type="EMBL" id="KAJ0393027.1"/>
    </source>
</evidence>
<dbReference type="InterPro" id="IPR029058">
    <property type="entry name" value="AB_hydrolase_fold"/>
</dbReference>
<accession>A0AAD5Q2N6</accession>
<keyword evidence="2" id="KW-0964">Secreted</keyword>
<dbReference type="Gene3D" id="3.40.50.1820">
    <property type="entry name" value="alpha/beta hydrolase"/>
    <property type="match status" value="1"/>
</dbReference>
<keyword evidence="6" id="KW-0812">Transmembrane</keyword>
<evidence type="ECO:0000256" key="3">
    <source>
        <dbReference type="ARBA" id="ARBA00022729"/>
    </source>
</evidence>
<evidence type="ECO:0000256" key="6">
    <source>
        <dbReference type="SAM" id="Phobius"/>
    </source>
</evidence>
<evidence type="ECO:0000256" key="5">
    <source>
        <dbReference type="ARBA" id="ARBA00023098"/>
    </source>
</evidence>
<proteinExistence type="predicted"/>
<name>A0AAD5Q2N6_PYTIN</name>
<keyword evidence="5" id="KW-0443">Lipid metabolism</keyword>
<feature type="domain" description="Lipase-like C-terminal" evidence="7">
    <location>
        <begin position="5"/>
        <end position="121"/>
    </location>
</feature>
<keyword evidence="6" id="KW-0472">Membrane</keyword>
<keyword evidence="9" id="KW-1185">Reference proteome</keyword>
<evidence type="ECO:0000256" key="2">
    <source>
        <dbReference type="ARBA" id="ARBA00022525"/>
    </source>
</evidence>
<dbReference type="GO" id="GO:0006629">
    <property type="term" value="P:lipid metabolic process"/>
    <property type="evidence" value="ECO:0007669"/>
    <property type="project" value="UniProtKB-KW"/>
</dbReference>
<dbReference type="GO" id="GO:0016787">
    <property type="term" value="F:hydrolase activity"/>
    <property type="evidence" value="ECO:0007669"/>
    <property type="project" value="UniProtKB-KW"/>
</dbReference>
<dbReference type="Pfam" id="PF24708">
    <property type="entry name" value="Lip_C"/>
    <property type="match status" value="1"/>
</dbReference>
<keyword evidence="3" id="KW-0732">Signal</keyword>
<comment type="caution">
    <text evidence="8">The sequence shown here is derived from an EMBL/GenBank/DDBJ whole genome shotgun (WGS) entry which is preliminary data.</text>
</comment>
<reference evidence="8" key="1">
    <citation type="submission" date="2021-12" db="EMBL/GenBank/DDBJ databases">
        <title>Prjna785345.</title>
        <authorList>
            <person name="Rujirawat T."/>
            <person name="Krajaejun T."/>
        </authorList>
    </citation>
    <scope>NUCLEOTIDE SEQUENCE</scope>
    <source>
        <strain evidence="8">Pi057C3</strain>
    </source>
</reference>
<sequence>MARTRHPVVLIHGVFGYGRSRPFWNRWQPYWPERELQAMHARCLVVDVGALSSDHDRACEAFFQLFGGRVDYGDDHAARHGHARFGETFDTALHPQWSAENPVHLVGHSVGATTAIELYQLICTDAFGVGSDHRWVRSIVSIAGPLSGTTLTHFFGLHEATMVPWTLGHAIGASLSLWLRLQRLCPWLKGVYDFRMPQWEPLTSFRDILMPTTSRVLMSPDLAVYDILPARRQARNKQLVDMEKLFLVSVVTASSATTPVIELALVTAIVGVLVSALLLWSVLDRRDLASSAAALSFVLWLRLRKRIFLPIMQWRMRRCVRGMHKPYAGFERSEWEANDGAVNLCSMAGTGGSAREKAVGGCRCLQHDDDSDSEDTGK</sequence>
<dbReference type="PANTHER" id="PTHR34043:SF3">
    <property type="entry name" value="ALPHA_BETA-HYDROLASES SUPERFAMILY PROTEIN"/>
    <property type="match status" value="1"/>
</dbReference>
<keyword evidence="4" id="KW-0378">Hydrolase</keyword>
<dbReference type="EMBL" id="JAKCXM010000541">
    <property type="protein sequence ID" value="KAJ0393027.1"/>
    <property type="molecule type" value="Genomic_DNA"/>
</dbReference>
<dbReference type="SUPFAM" id="SSF53474">
    <property type="entry name" value="alpha/beta-Hydrolases"/>
    <property type="match status" value="1"/>
</dbReference>
<evidence type="ECO:0000313" key="9">
    <source>
        <dbReference type="Proteomes" id="UP001209570"/>
    </source>
</evidence>